<evidence type="ECO:0000256" key="3">
    <source>
        <dbReference type="ARBA" id="ARBA00023163"/>
    </source>
</evidence>
<dbReference type="PANTHER" id="PTHR44688:SF16">
    <property type="entry name" value="DNA-BINDING TRANSCRIPTIONAL ACTIVATOR DEVR_DOSR"/>
    <property type="match status" value="1"/>
</dbReference>
<dbReference type="AlphaFoldDB" id="A0A229UVW5"/>
<keyword evidence="1" id="KW-0805">Transcription regulation</keyword>
<dbReference type="InterPro" id="IPR041664">
    <property type="entry name" value="AAA_16"/>
</dbReference>
<dbReference type="PRINTS" id="PR00364">
    <property type="entry name" value="DISEASERSIST"/>
</dbReference>
<dbReference type="GO" id="GO:0003677">
    <property type="term" value="F:DNA binding"/>
    <property type="evidence" value="ECO:0007669"/>
    <property type="project" value="UniProtKB-KW"/>
</dbReference>
<dbReference type="CDD" id="cd06170">
    <property type="entry name" value="LuxR_C_like"/>
    <property type="match status" value="1"/>
</dbReference>
<dbReference type="GO" id="GO:0006355">
    <property type="term" value="P:regulation of DNA-templated transcription"/>
    <property type="evidence" value="ECO:0007669"/>
    <property type="project" value="InterPro"/>
</dbReference>
<dbReference type="SMART" id="SM00421">
    <property type="entry name" value="HTH_LUXR"/>
    <property type="match status" value="1"/>
</dbReference>
<evidence type="ECO:0000313" key="5">
    <source>
        <dbReference type="EMBL" id="OXM87582.1"/>
    </source>
</evidence>
<dbReference type="InterPro" id="IPR027417">
    <property type="entry name" value="P-loop_NTPase"/>
</dbReference>
<evidence type="ECO:0000313" key="6">
    <source>
        <dbReference type="Proteomes" id="UP000215509"/>
    </source>
</evidence>
<dbReference type="PROSITE" id="PS00622">
    <property type="entry name" value="HTH_LUXR_1"/>
    <property type="match status" value="1"/>
</dbReference>
<proteinExistence type="predicted"/>
<dbReference type="InterPro" id="IPR036388">
    <property type="entry name" value="WH-like_DNA-bd_sf"/>
</dbReference>
<comment type="caution">
    <text evidence="5">The sequence shown here is derived from an EMBL/GenBank/DDBJ whole genome shotgun (WGS) entry which is preliminary data.</text>
</comment>
<dbReference type="PROSITE" id="PS50043">
    <property type="entry name" value="HTH_LUXR_2"/>
    <property type="match status" value="1"/>
</dbReference>
<keyword evidence="2" id="KW-0238">DNA-binding</keyword>
<dbReference type="Pfam" id="PF13191">
    <property type="entry name" value="AAA_16"/>
    <property type="match status" value="1"/>
</dbReference>
<dbReference type="Pfam" id="PF00196">
    <property type="entry name" value="GerE"/>
    <property type="match status" value="1"/>
</dbReference>
<dbReference type="Proteomes" id="UP000215509">
    <property type="component" value="Unassembled WGS sequence"/>
</dbReference>
<dbReference type="PANTHER" id="PTHR44688">
    <property type="entry name" value="DNA-BINDING TRANSCRIPTIONAL ACTIVATOR DEVR_DOSR"/>
    <property type="match status" value="1"/>
</dbReference>
<protein>
    <submittedName>
        <fullName evidence="5">LuxR family transcriptional regulator</fullName>
    </submittedName>
</protein>
<dbReference type="Gene3D" id="3.40.50.300">
    <property type="entry name" value="P-loop containing nucleotide triphosphate hydrolases"/>
    <property type="match status" value="1"/>
</dbReference>
<name>A0A229UVW5_9BACL</name>
<dbReference type="SUPFAM" id="SSF52540">
    <property type="entry name" value="P-loop containing nucleoside triphosphate hydrolases"/>
    <property type="match status" value="1"/>
</dbReference>
<dbReference type="InterPro" id="IPR000792">
    <property type="entry name" value="Tscrpt_reg_LuxR_C"/>
</dbReference>
<evidence type="ECO:0000256" key="2">
    <source>
        <dbReference type="ARBA" id="ARBA00023125"/>
    </source>
</evidence>
<evidence type="ECO:0000259" key="4">
    <source>
        <dbReference type="PROSITE" id="PS50043"/>
    </source>
</evidence>
<gene>
    <name evidence="5" type="ORF">CF651_04455</name>
</gene>
<feature type="domain" description="HTH luxR-type" evidence="4">
    <location>
        <begin position="618"/>
        <end position="682"/>
    </location>
</feature>
<dbReference type="InterPro" id="IPR016032">
    <property type="entry name" value="Sig_transdc_resp-reg_C-effctor"/>
</dbReference>
<dbReference type="EMBL" id="NMQW01000004">
    <property type="protein sequence ID" value="OXM87582.1"/>
    <property type="molecule type" value="Genomic_DNA"/>
</dbReference>
<dbReference type="RefSeq" id="WP_094013657.1">
    <property type="nucleotide sequence ID" value="NZ_NMQW01000004.1"/>
</dbReference>
<reference evidence="5 6" key="1">
    <citation type="submission" date="2017-07" db="EMBL/GenBank/DDBJ databases">
        <title>Genome sequencing and assembly of Paenibacillus rigui.</title>
        <authorList>
            <person name="Mayilraj S."/>
        </authorList>
    </citation>
    <scope>NUCLEOTIDE SEQUENCE [LARGE SCALE GENOMIC DNA]</scope>
    <source>
        <strain evidence="5 6">JCM 16352</strain>
    </source>
</reference>
<dbReference type="OrthoDB" id="182489at2"/>
<keyword evidence="6" id="KW-1185">Reference proteome</keyword>
<evidence type="ECO:0000256" key="1">
    <source>
        <dbReference type="ARBA" id="ARBA00023015"/>
    </source>
</evidence>
<accession>A0A229UVW5</accession>
<dbReference type="PRINTS" id="PR00038">
    <property type="entry name" value="HTHLUXR"/>
</dbReference>
<keyword evidence="3" id="KW-0804">Transcription</keyword>
<dbReference type="Gene3D" id="1.10.10.10">
    <property type="entry name" value="Winged helix-like DNA-binding domain superfamily/Winged helix DNA-binding domain"/>
    <property type="match status" value="1"/>
</dbReference>
<dbReference type="SUPFAM" id="SSF46894">
    <property type="entry name" value="C-terminal effector domain of the bipartite response regulators"/>
    <property type="match status" value="1"/>
</dbReference>
<sequence length="682" mass="77810">MVLEFNGLTQREKQFFVGRENELQQFQQVMEEQAAIKHVRILHIYGTGGVGKSTLLRLFHGIAEEKGACFVRLDSRDFVHTEAGFSTALLKQLRAEGDGLHPDGLEDERECCIQSLTQLEREQRVVLALDTFEEMIDMEAWLRDRFVPWLPDGTIVLLAGRHPLKGPWLLSPAWRELIRQLPLQHLNREDCLKYASLCGIREEERMEYLWRRSKGHPLTLSVAVAAQSYGEETVITSGSDWFQEVASLWLKEVPDDELRAVVEAASVLRRFNQELLSFVMEKDVSLHVFERLKSLSFVQQSVKGWQLHDLMSEITSNQFRERAPGLFNRYKERSAVYYAEAVLASSGYKEMAWEVGELFRHADVRVLKALASASMDCTLYWESVTESSFADVMAYIEWRKGCNEGIHGIEIDTDTGEQFLIEYPVEALQYNFDGLDMDVLYDLAPESIKLLRDKEGRIHALAVIIPLHAQTVPWLEQDPIARPYLASLTSEEKTQLLVPRERPAGWFMRTMDFIDLMNPVARTHGVYLLYAYICTGGIFACSPFPSRITQRVYPELGLSVVEGATHTNYDGNTITHTYAIDTRGNKLRGFLEGLFRKAGLEWKQAVPAPAPDPKETRKTMLMKQFTSREQEVIQWVVSGCSNAEVAGKLFVSEVTVKKHLKSIYAKLGIRSRTQLASKIMVE</sequence>
<organism evidence="5 6">
    <name type="scientific">Paenibacillus rigui</name>
    <dbReference type="NCBI Taxonomy" id="554312"/>
    <lineage>
        <taxon>Bacteria</taxon>
        <taxon>Bacillati</taxon>
        <taxon>Bacillota</taxon>
        <taxon>Bacilli</taxon>
        <taxon>Bacillales</taxon>
        <taxon>Paenibacillaceae</taxon>
        <taxon>Paenibacillus</taxon>
    </lineage>
</organism>